<dbReference type="Pfam" id="PF10066">
    <property type="entry name" value="DUF2304"/>
    <property type="match status" value="1"/>
</dbReference>
<evidence type="ECO:0000256" key="1">
    <source>
        <dbReference type="SAM" id="Phobius"/>
    </source>
</evidence>
<keyword evidence="1" id="KW-1133">Transmembrane helix</keyword>
<reference evidence="2" key="1">
    <citation type="journal article" date="2020" name="mSystems">
        <title>Genome- and Community-Level Interaction Insights into Carbon Utilization and Element Cycling Functions of Hydrothermarchaeota in Hydrothermal Sediment.</title>
        <authorList>
            <person name="Zhou Z."/>
            <person name="Liu Y."/>
            <person name="Xu W."/>
            <person name="Pan J."/>
            <person name="Luo Z.H."/>
            <person name="Li M."/>
        </authorList>
    </citation>
    <scope>NUCLEOTIDE SEQUENCE [LARGE SCALE GENOMIC DNA]</scope>
    <source>
        <strain evidence="2">SpSt-477</strain>
    </source>
</reference>
<gene>
    <name evidence="2" type="ORF">ENS29_03535</name>
</gene>
<proteinExistence type="predicted"/>
<accession>A0A7C4RQU8</accession>
<dbReference type="InterPro" id="IPR019277">
    <property type="entry name" value="DUF2304"/>
</dbReference>
<feature type="transmembrane region" description="Helical" evidence="1">
    <location>
        <begin position="64"/>
        <end position="85"/>
    </location>
</feature>
<sequence>MGHGSASWITMLVGVLVAAVILWMVRRNKLLAGRSLWWLMVASGSVILGFFPRLMDWAALRVGVYYPPIFVAMIVIAMLLIKILAMDLDLSEKERKIRALAQKIAILEHEIGQGRKANESFDNGI</sequence>
<dbReference type="AlphaFoldDB" id="A0A7C4RQU8"/>
<comment type="caution">
    <text evidence="2">The sequence shown here is derived from an EMBL/GenBank/DDBJ whole genome shotgun (WGS) entry which is preliminary data.</text>
</comment>
<dbReference type="EMBL" id="DSUH01000073">
    <property type="protein sequence ID" value="HGU31912.1"/>
    <property type="molecule type" value="Genomic_DNA"/>
</dbReference>
<keyword evidence="1" id="KW-0472">Membrane</keyword>
<organism evidence="2">
    <name type="scientific">Desulfatirhabdium butyrativorans</name>
    <dbReference type="NCBI Taxonomy" id="340467"/>
    <lineage>
        <taxon>Bacteria</taxon>
        <taxon>Pseudomonadati</taxon>
        <taxon>Thermodesulfobacteriota</taxon>
        <taxon>Desulfobacteria</taxon>
        <taxon>Desulfobacterales</taxon>
        <taxon>Desulfatirhabdiaceae</taxon>
        <taxon>Desulfatirhabdium</taxon>
    </lineage>
</organism>
<evidence type="ECO:0000313" key="2">
    <source>
        <dbReference type="EMBL" id="HGU31912.1"/>
    </source>
</evidence>
<keyword evidence="1" id="KW-0812">Transmembrane</keyword>
<feature type="transmembrane region" description="Helical" evidence="1">
    <location>
        <begin position="36"/>
        <end position="52"/>
    </location>
</feature>
<protein>
    <submittedName>
        <fullName evidence="2">DUF2304 domain-containing protein</fullName>
    </submittedName>
</protein>
<feature type="transmembrane region" description="Helical" evidence="1">
    <location>
        <begin position="6"/>
        <end position="24"/>
    </location>
</feature>
<name>A0A7C4RQU8_9BACT</name>